<feature type="domain" description="PIN" evidence="1">
    <location>
        <begin position="29"/>
        <end position="150"/>
    </location>
</feature>
<sequence>MTDLYAAEPSAFWDPTPKARPTPGRHDIILLDSCIWIYLFEDHPQYAPLIDTMLRQWARESASLISSELSLVEIKTVPLRHGDESIAVEYQLYLNNFPGFFLMPIERAILNHAARLRARYRFKTPDAIIIATGLERGATLAVTNDLAWRNLIEIEVLCLADLPEGRATR</sequence>
<dbReference type="InterPro" id="IPR029060">
    <property type="entry name" value="PIN-like_dom_sf"/>
</dbReference>
<dbReference type="EMBL" id="CAADFQ010000029">
    <property type="protein sequence ID" value="VFK32079.1"/>
    <property type="molecule type" value="Genomic_DNA"/>
</dbReference>
<reference evidence="3" key="1">
    <citation type="submission" date="2019-02" db="EMBL/GenBank/DDBJ databases">
        <authorList>
            <person name="Gruber-Vodicka R. H."/>
            <person name="Seah K. B. B."/>
        </authorList>
    </citation>
    <scope>NUCLEOTIDE SEQUENCE</scope>
    <source>
        <strain evidence="2">BECK_BZ197</strain>
        <strain evidence="4">BECK_BZ198</strain>
        <strain evidence="3">BECK_BZ199</strain>
    </source>
</reference>
<dbReference type="EMBL" id="CAADFO010000028">
    <property type="protein sequence ID" value="VFK27515.1"/>
    <property type="molecule type" value="Genomic_DNA"/>
</dbReference>
<evidence type="ECO:0000313" key="4">
    <source>
        <dbReference type="EMBL" id="VFK75654.1"/>
    </source>
</evidence>
<dbReference type="SUPFAM" id="SSF88723">
    <property type="entry name" value="PIN domain-like"/>
    <property type="match status" value="1"/>
</dbReference>
<dbReference type="EMBL" id="CAADGH010000028">
    <property type="protein sequence ID" value="VFK75654.1"/>
    <property type="molecule type" value="Genomic_DNA"/>
</dbReference>
<evidence type="ECO:0000259" key="1">
    <source>
        <dbReference type="Pfam" id="PF01850"/>
    </source>
</evidence>
<organism evidence="3">
    <name type="scientific">Candidatus Kentrum sp. MB</name>
    <dbReference type="NCBI Taxonomy" id="2138164"/>
    <lineage>
        <taxon>Bacteria</taxon>
        <taxon>Pseudomonadati</taxon>
        <taxon>Pseudomonadota</taxon>
        <taxon>Gammaproteobacteria</taxon>
        <taxon>Candidatus Kentrum</taxon>
    </lineage>
</organism>
<gene>
    <name evidence="2" type="ORF">BECKMB1821G_GA0114241_102831</name>
    <name evidence="4" type="ORF">BECKMB1821H_GA0114242_102818</name>
    <name evidence="3" type="ORF">BECKMB1821I_GA0114274_102930</name>
</gene>
<protein>
    <submittedName>
        <fullName evidence="3">Predicted nucleic acid-binding protein, contains PIN domain</fullName>
    </submittedName>
</protein>
<evidence type="ECO:0000313" key="2">
    <source>
        <dbReference type="EMBL" id="VFK27515.1"/>
    </source>
</evidence>
<dbReference type="Gene3D" id="3.40.50.1010">
    <property type="entry name" value="5'-nuclease"/>
    <property type="match status" value="1"/>
</dbReference>
<accession>A0A450XS20</accession>
<name>A0A450XS20_9GAMM</name>
<dbReference type="InterPro" id="IPR002716">
    <property type="entry name" value="PIN_dom"/>
</dbReference>
<dbReference type="AlphaFoldDB" id="A0A450XS20"/>
<dbReference type="Pfam" id="PF01850">
    <property type="entry name" value="PIN"/>
    <property type="match status" value="1"/>
</dbReference>
<proteinExistence type="predicted"/>
<evidence type="ECO:0000313" key="3">
    <source>
        <dbReference type="EMBL" id="VFK32079.1"/>
    </source>
</evidence>